<accession>A0ABD6BJ60</accession>
<organism evidence="3 4">
    <name type="scientific">Haloarchaeobius amylolyticus</name>
    <dbReference type="NCBI Taxonomy" id="1198296"/>
    <lineage>
        <taxon>Archaea</taxon>
        <taxon>Methanobacteriati</taxon>
        <taxon>Methanobacteriota</taxon>
        <taxon>Stenosarchaea group</taxon>
        <taxon>Halobacteria</taxon>
        <taxon>Halobacteriales</taxon>
        <taxon>Halorubellaceae</taxon>
        <taxon>Haloarchaeobius</taxon>
    </lineage>
</organism>
<proteinExistence type="predicted"/>
<reference evidence="3 4" key="1">
    <citation type="journal article" date="2019" name="Int. J. Syst. Evol. Microbiol.">
        <title>The Global Catalogue of Microorganisms (GCM) 10K type strain sequencing project: providing services to taxonomists for standard genome sequencing and annotation.</title>
        <authorList>
            <consortium name="The Broad Institute Genomics Platform"/>
            <consortium name="The Broad Institute Genome Sequencing Center for Infectious Disease"/>
            <person name="Wu L."/>
            <person name="Ma J."/>
        </authorList>
    </citation>
    <scope>NUCLEOTIDE SEQUENCE [LARGE SCALE GENOMIC DNA]</scope>
    <source>
        <strain evidence="3 4">CGMCC 1.12230</strain>
    </source>
</reference>
<feature type="region of interest" description="Disordered" evidence="1">
    <location>
        <begin position="74"/>
        <end position="108"/>
    </location>
</feature>
<feature type="transmembrane region" description="Helical" evidence="2">
    <location>
        <begin position="20"/>
        <end position="39"/>
    </location>
</feature>
<keyword evidence="2" id="KW-1133">Transmembrane helix</keyword>
<evidence type="ECO:0000313" key="4">
    <source>
        <dbReference type="Proteomes" id="UP001597076"/>
    </source>
</evidence>
<dbReference type="AlphaFoldDB" id="A0ABD6BJ60"/>
<keyword evidence="2" id="KW-0812">Transmembrane</keyword>
<sequence length="216" mass="23535">MREGNSSNGDRGQAYTLEGLISAMVVLMAVLFALQSAVITPTTGGLNDRTVQAQVQQEVQDALVVAANNESGNLSNMTRHWNGEGGFEDASGPQPPGENNSTYEADEDGNFTTEFTLGDILYERFGENGQNYNVEAHYEDGDAERDHKTLVYQGSPPSGAVTASYTVTLYDEQETTGDDYEQDLINSSDDDKETIPYRDAGSGPVYNVVEIRVIVW</sequence>
<dbReference type="InterPro" id="IPR055712">
    <property type="entry name" value="DUF7288"/>
</dbReference>
<protein>
    <submittedName>
        <fullName evidence="3">Uncharacterized protein</fullName>
    </submittedName>
</protein>
<keyword evidence="4" id="KW-1185">Reference proteome</keyword>
<dbReference type="RefSeq" id="WP_390288548.1">
    <property type="nucleotide sequence ID" value="NZ_JBHUDI010000009.1"/>
</dbReference>
<keyword evidence="2" id="KW-0472">Membrane</keyword>
<dbReference type="EMBL" id="JBHUDI010000009">
    <property type="protein sequence ID" value="MFD1564743.1"/>
    <property type="molecule type" value="Genomic_DNA"/>
</dbReference>
<dbReference type="Pfam" id="PF23959">
    <property type="entry name" value="DUF7288"/>
    <property type="match status" value="1"/>
</dbReference>
<gene>
    <name evidence="3" type="ORF">ACFR99_14470</name>
</gene>
<evidence type="ECO:0000313" key="3">
    <source>
        <dbReference type="EMBL" id="MFD1564743.1"/>
    </source>
</evidence>
<evidence type="ECO:0000256" key="1">
    <source>
        <dbReference type="SAM" id="MobiDB-lite"/>
    </source>
</evidence>
<dbReference type="Proteomes" id="UP001597076">
    <property type="component" value="Unassembled WGS sequence"/>
</dbReference>
<evidence type="ECO:0000256" key="2">
    <source>
        <dbReference type="SAM" id="Phobius"/>
    </source>
</evidence>
<name>A0ABD6BJ60_9EURY</name>
<comment type="caution">
    <text evidence="3">The sequence shown here is derived from an EMBL/GenBank/DDBJ whole genome shotgun (WGS) entry which is preliminary data.</text>
</comment>